<evidence type="ECO:0000259" key="6">
    <source>
        <dbReference type="PROSITE" id="PS50901"/>
    </source>
</evidence>
<dbReference type="EMBL" id="BAAARY010000005">
    <property type="protein sequence ID" value="GAA2517964.1"/>
    <property type="molecule type" value="Genomic_DNA"/>
</dbReference>
<keyword evidence="5" id="KW-0472">Membrane</keyword>
<evidence type="ECO:0000313" key="7">
    <source>
        <dbReference type="EMBL" id="GAA2517964.1"/>
    </source>
</evidence>
<dbReference type="Proteomes" id="UP001499978">
    <property type="component" value="Unassembled WGS sequence"/>
</dbReference>
<evidence type="ECO:0000256" key="3">
    <source>
        <dbReference type="PROSITE-ProRule" id="PRU00289"/>
    </source>
</evidence>
<evidence type="ECO:0000313" key="8">
    <source>
        <dbReference type="Proteomes" id="UP001499978"/>
    </source>
</evidence>
<name>A0ABP6AKY5_9ACTN</name>
<evidence type="ECO:0000256" key="2">
    <source>
        <dbReference type="ARBA" id="ARBA00022840"/>
    </source>
</evidence>
<dbReference type="SUPFAM" id="SSF52540">
    <property type="entry name" value="P-loop containing nucleoside triphosphate hydrolases"/>
    <property type="match status" value="1"/>
</dbReference>
<dbReference type="Gene3D" id="3.40.50.300">
    <property type="entry name" value="P-loop containing nucleotide triphosphate hydrolases"/>
    <property type="match status" value="1"/>
</dbReference>
<keyword evidence="1 3" id="KW-0547">Nucleotide-binding</keyword>
<evidence type="ECO:0000256" key="4">
    <source>
        <dbReference type="SAM" id="MobiDB-lite"/>
    </source>
</evidence>
<dbReference type="PANTHER" id="PTHR22683">
    <property type="entry name" value="SPORULATION PROTEIN RELATED"/>
    <property type="match status" value="1"/>
</dbReference>
<keyword evidence="5" id="KW-1133">Transmembrane helix</keyword>
<feature type="region of interest" description="Disordered" evidence="4">
    <location>
        <begin position="31"/>
        <end position="59"/>
    </location>
</feature>
<dbReference type="PROSITE" id="PS50901">
    <property type="entry name" value="FTSK"/>
    <property type="match status" value="1"/>
</dbReference>
<proteinExistence type="predicted"/>
<dbReference type="PANTHER" id="PTHR22683:SF41">
    <property type="entry name" value="DNA TRANSLOCASE FTSK"/>
    <property type="match status" value="1"/>
</dbReference>
<dbReference type="InterPro" id="IPR050206">
    <property type="entry name" value="FtsK/SpoIIIE/SftA"/>
</dbReference>
<reference evidence="8" key="1">
    <citation type="journal article" date="2019" name="Int. J. Syst. Evol. Microbiol.">
        <title>The Global Catalogue of Microorganisms (GCM) 10K type strain sequencing project: providing services to taxonomists for standard genome sequencing and annotation.</title>
        <authorList>
            <consortium name="The Broad Institute Genomics Platform"/>
            <consortium name="The Broad Institute Genome Sequencing Center for Infectious Disease"/>
            <person name="Wu L."/>
            <person name="Ma J."/>
        </authorList>
    </citation>
    <scope>NUCLEOTIDE SEQUENCE [LARGE SCALE GENOMIC DNA]</scope>
    <source>
        <strain evidence="8">JCM 3367</strain>
    </source>
</reference>
<gene>
    <name evidence="7" type="ORF">GCM10010201_13520</name>
</gene>
<evidence type="ECO:0000256" key="1">
    <source>
        <dbReference type="ARBA" id="ARBA00022741"/>
    </source>
</evidence>
<dbReference type="InterPro" id="IPR027417">
    <property type="entry name" value="P-loop_NTPase"/>
</dbReference>
<feature type="domain" description="FtsK" evidence="6">
    <location>
        <begin position="373"/>
        <end position="573"/>
    </location>
</feature>
<dbReference type="RefSeq" id="WP_344169958.1">
    <property type="nucleotide sequence ID" value="NZ_BAAARY010000005.1"/>
</dbReference>
<keyword evidence="8" id="KW-1185">Reference proteome</keyword>
<keyword evidence="2 3" id="KW-0067">ATP-binding</keyword>
<feature type="binding site" evidence="3">
    <location>
        <begin position="389"/>
        <end position="396"/>
    </location>
    <ligand>
        <name>ATP</name>
        <dbReference type="ChEBI" id="CHEBI:30616"/>
    </ligand>
</feature>
<protein>
    <recommendedName>
        <fullName evidence="6">FtsK domain-containing protein</fullName>
    </recommendedName>
</protein>
<comment type="caution">
    <text evidence="7">The sequence shown here is derived from an EMBL/GenBank/DDBJ whole genome shotgun (WGS) entry which is preliminary data.</text>
</comment>
<dbReference type="InterPro" id="IPR002543">
    <property type="entry name" value="FtsK_dom"/>
</dbReference>
<feature type="transmembrane region" description="Helical" evidence="5">
    <location>
        <begin position="183"/>
        <end position="201"/>
    </location>
</feature>
<sequence>MSTPDPNAEDFDWIAAESDLGEVVDLEAARQRRDNATVVPSEVPNDAVPGPTGPAGDAGQEVLEGEVVAAKVTDAPPELKQWVWAVGWKHKTRRLWTYKYRHAWNTIVVLGAWGVRASGWWFRGIARSVNDFFNYVDDRQALTIADQTAGAVDGKADVDAWLKARAERHREVKDRRRVVRTRTILPLACLVGLVGLLIWLGRGDMIRSNLGHAALAGWVGLGCWLVWYGRARTAPFFPQFREPSPYPPVTNDTITGALLATGITQFREVVKAGHSPVDVIFRDDAAGGKIAETHPIPGVTTQMVMAKSIVIAGGLKRPPAMVHLSQAPTGVPGHVEILVLDIDPGQTKPKRFAYLGKPVNVGAPCTIGYDPRNRPVRWPLPGANGITTGTPGSGKTAYLIGLACLGCADVDGAQIAIFDFKGMGDYAELEPVCFAYGADADPTETARMLVGFLTTLKREIIRRRQVLTDLKKIGSELLDNNAAALTDRLARSKKHNMPWILVIIDEIHEGLGDPIHGKDIAALLTDLMKIGRACGIHVEIASQRTDTDSIPTSISSLPIVRVAFHQNGQPGNDMILGTGAYKRGVDATAFRRGAAGTAADDRGSCWYIGSEGGEPVRVRTTFVLPDVKRIVASALTERTKAGTLIGAAAGIVEQTQTTPAYSALDDVRAVFIGDDIALHGDVIYARVNTRHPGRWKSQAALMAAVKAEAPGWKTPTVDVGQIRPADAPVDAGIEKTRKGIRLNHLEAAITERDNKRGN</sequence>
<organism evidence="7 8">
    <name type="scientific">Pilimelia columellifera subsp. columellifera</name>
    <dbReference type="NCBI Taxonomy" id="706583"/>
    <lineage>
        <taxon>Bacteria</taxon>
        <taxon>Bacillati</taxon>
        <taxon>Actinomycetota</taxon>
        <taxon>Actinomycetes</taxon>
        <taxon>Micromonosporales</taxon>
        <taxon>Micromonosporaceae</taxon>
        <taxon>Pilimelia</taxon>
    </lineage>
</organism>
<accession>A0ABP6AKY5</accession>
<evidence type="ECO:0000256" key="5">
    <source>
        <dbReference type="SAM" id="Phobius"/>
    </source>
</evidence>
<keyword evidence="5" id="KW-0812">Transmembrane</keyword>